<reference evidence="3 4" key="1">
    <citation type="submission" date="2017-09" db="EMBL/GenBank/DDBJ databases">
        <title>Genome sequencing of Besnoitia besnoiti strain Bb-Ger1.</title>
        <authorList>
            <person name="Schares G."/>
            <person name="Venepally P."/>
            <person name="Lorenzi H.A."/>
        </authorList>
    </citation>
    <scope>NUCLEOTIDE SEQUENCE [LARGE SCALE GENOMIC DNA]</scope>
    <source>
        <strain evidence="3 4">Bb-Ger1</strain>
    </source>
</reference>
<dbReference type="RefSeq" id="XP_029218967.1">
    <property type="nucleotide sequence ID" value="XM_029364259.1"/>
</dbReference>
<dbReference type="GeneID" id="40310773"/>
<dbReference type="PANTHER" id="PTHR13261">
    <property type="entry name" value="BRCA2 AND CDKN1A INTERACTING PROTEIN"/>
    <property type="match status" value="1"/>
</dbReference>
<dbReference type="EMBL" id="NWUJ01000005">
    <property type="protein sequence ID" value="PFH34958.1"/>
    <property type="molecule type" value="Genomic_DNA"/>
</dbReference>
<dbReference type="STRING" id="94643.A0A2A9M8Z6"/>
<evidence type="ECO:0000313" key="4">
    <source>
        <dbReference type="Proteomes" id="UP000224006"/>
    </source>
</evidence>
<feature type="compositionally biased region" description="Basic and acidic residues" evidence="2">
    <location>
        <begin position="339"/>
        <end position="356"/>
    </location>
</feature>
<feature type="compositionally biased region" description="Acidic residues" evidence="2">
    <location>
        <begin position="36"/>
        <end position="56"/>
    </location>
</feature>
<dbReference type="GO" id="GO:0005634">
    <property type="term" value="C:nucleus"/>
    <property type="evidence" value="ECO:0007669"/>
    <property type="project" value="TreeGrafter"/>
</dbReference>
<comment type="caution">
    <text evidence="3">The sequence shown here is derived from an EMBL/GenBank/DDBJ whole genome shotgun (WGS) entry which is preliminary data.</text>
</comment>
<sequence>MKKDGKEASACEEAVAEDKMEESLEGDRRRKRGEEANCDEAPFESESSGDEDDGDEIQLIARTKEELLRQGEDDEDEDDEDITETVQASFGLFDPHEEATDAVLSLLRQSRLDTHLKTPSRDLHALAETIANQGNVGSLLKAVEDEEGEQGEANERNAEDASAVVGFLSLLSLRQYPEATNVFRDAFLRLAGEHASADVKAKLEAILKPSEESAAGSANTNCGWLVKERLSNTPPALVPSMFSSLLEDIAWSLTTEEMEEEERPFYNYTHVAVLTKVYKEADASAAATASKKAKGDEPLGFKPFFPHPEDEELLKAATAFFTYPTGSSVRVAPVPDQANSRDSREGKSQSEKREDDAAASGSQVRACPEYLLFFVMPFEKLSKCTKAIERQASLQVSS</sequence>
<evidence type="ECO:0000256" key="1">
    <source>
        <dbReference type="ARBA" id="ARBA00006781"/>
    </source>
</evidence>
<dbReference type="AlphaFoldDB" id="A0A2A9M8Z6"/>
<accession>A0A2A9M8Z6</accession>
<gene>
    <name evidence="3" type="ORF">BESB_058450</name>
</gene>
<feature type="region of interest" description="Disordered" evidence="2">
    <location>
        <begin position="1"/>
        <end position="82"/>
    </location>
</feature>
<dbReference type="InterPro" id="IPR025602">
    <property type="entry name" value="BCP1_family"/>
</dbReference>
<comment type="similarity">
    <text evidence="1">Belongs to the BCP1 family.</text>
</comment>
<protein>
    <recommendedName>
        <fullName evidence="5">P21-carboxy-terminal region-binding protein</fullName>
    </recommendedName>
</protein>
<proteinExistence type="inferred from homology"/>
<evidence type="ECO:0000256" key="2">
    <source>
        <dbReference type="SAM" id="MobiDB-lite"/>
    </source>
</evidence>
<evidence type="ECO:0008006" key="5">
    <source>
        <dbReference type="Google" id="ProtNLM"/>
    </source>
</evidence>
<feature type="compositionally biased region" description="Basic and acidic residues" evidence="2">
    <location>
        <begin position="62"/>
        <end position="71"/>
    </location>
</feature>
<dbReference type="VEuPathDB" id="ToxoDB:BESB_058450"/>
<evidence type="ECO:0000313" key="3">
    <source>
        <dbReference type="EMBL" id="PFH34958.1"/>
    </source>
</evidence>
<feature type="compositionally biased region" description="Acidic residues" evidence="2">
    <location>
        <begin position="72"/>
        <end position="82"/>
    </location>
</feature>
<keyword evidence="4" id="KW-1185">Reference proteome</keyword>
<dbReference type="OrthoDB" id="330518at2759"/>
<name>A0A2A9M8Z6_BESBE</name>
<dbReference type="KEGG" id="bbes:BESB_058450"/>
<feature type="region of interest" description="Disordered" evidence="2">
    <location>
        <begin position="331"/>
        <end position="363"/>
    </location>
</feature>
<feature type="compositionally biased region" description="Basic and acidic residues" evidence="2">
    <location>
        <begin position="16"/>
        <end position="35"/>
    </location>
</feature>
<dbReference type="Proteomes" id="UP000224006">
    <property type="component" value="Chromosome V"/>
</dbReference>
<dbReference type="Pfam" id="PF13862">
    <property type="entry name" value="BCCIP"/>
    <property type="match status" value="1"/>
</dbReference>
<dbReference type="PANTHER" id="PTHR13261:SF0">
    <property type="entry name" value="BRCA2 AND CDKN1A-INTERACTING PROTEIN"/>
    <property type="match status" value="1"/>
</dbReference>
<organism evidence="3 4">
    <name type="scientific">Besnoitia besnoiti</name>
    <name type="common">Apicomplexan protozoan</name>
    <dbReference type="NCBI Taxonomy" id="94643"/>
    <lineage>
        <taxon>Eukaryota</taxon>
        <taxon>Sar</taxon>
        <taxon>Alveolata</taxon>
        <taxon>Apicomplexa</taxon>
        <taxon>Conoidasida</taxon>
        <taxon>Coccidia</taxon>
        <taxon>Eucoccidiorida</taxon>
        <taxon>Eimeriorina</taxon>
        <taxon>Sarcocystidae</taxon>
        <taxon>Besnoitia</taxon>
    </lineage>
</organism>